<reference evidence="1" key="1">
    <citation type="submission" date="2014-11" db="EMBL/GenBank/DDBJ databases">
        <authorList>
            <person name="Amaro Gonzalez C."/>
        </authorList>
    </citation>
    <scope>NUCLEOTIDE SEQUENCE</scope>
</reference>
<reference evidence="1" key="2">
    <citation type="journal article" date="2015" name="Fish Shellfish Immunol.">
        <title>Early steps in the European eel (Anguilla anguilla)-Vibrio vulnificus interaction in the gills: Role of the RtxA13 toxin.</title>
        <authorList>
            <person name="Callol A."/>
            <person name="Pajuelo D."/>
            <person name="Ebbesson L."/>
            <person name="Teles M."/>
            <person name="MacKenzie S."/>
            <person name="Amaro C."/>
        </authorList>
    </citation>
    <scope>NUCLEOTIDE SEQUENCE</scope>
</reference>
<dbReference type="EMBL" id="GBXM01022610">
    <property type="protein sequence ID" value="JAH85967.1"/>
    <property type="molecule type" value="Transcribed_RNA"/>
</dbReference>
<dbReference type="AlphaFoldDB" id="A0A0E9W6J4"/>
<sequence length="78" mass="8925">MAEEQMSRVSSHNADRKKAAQIALIGDKAAHTVRKHIRALLTFCFKNCSTKNHSTDLTHSWGDSDTQILQDYIKRRKN</sequence>
<proteinExistence type="predicted"/>
<accession>A0A0E9W6J4</accession>
<protein>
    <submittedName>
        <fullName evidence="1">Uncharacterized protein</fullName>
    </submittedName>
</protein>
<organism evidence="1">
    <name type="scientific">Anguilla anguilla</name>
    <name type="common">European freshwater eel</name>
    <name type="synonym">Muraena anguilla</name>
    <dbReference type="NCBI Taxonomy" id="7936"/>
    <lineage>
        <taxon>Eukaryota</taxon>
        <taxon>Metazoa</taxon>
        <taxon>Chordata</taxon>
        <taxon>Craniata</taxon>
        <taxon>Vertebrata</taxon>
        <taxon>Euteleostomi</taxon>
        <taxon>Actinopterygii</taxon>
        <taxon>Neopterygii</taxon>
        <taxon>Teleostei</taxon>
        <taxon>Anguilliformes</taxon>
        <taxon>Anguillidae</taxon>
        <taxon>Anguilla</taxon>
    </lineage>
</organism>
<evidence type="ECO:0000313" key="1">
    <source>
        <dbReference type="EMBL" id="JAH85967.1"/>
    </source>
</evidence>
<name>A0A0E9W6J4_ANGAN</name>